<dbReference type="InterPro" id="IPR013525">
    <property type="entry name" value="ABC2_TM"/>
</dbReference>
<evidence type="ECO:0000259" key="6">
    <source>
        <dbReference type="Pfam" id="PF12698"/>
    </source>
</evidence>
<dbReference type="STRING" id="402384.HM131_06050"/>
<keyword evidence="4 5" id="KW-0472">Membrane</keyword>
<evidence type="ECO:0000313" key="7">
    <source>
        <dbReference type="EMBL" id="ARI76423.1"/>
    </source>
</evidence>
<feature type="transmembrane region" description="Helical" evidence="5">
    <location>
        <begin position="155"/>
        <end position="174"/>
    </location>
</feature>
<evidence type="ECO:0000256" key="1">
    <source>
        <dbReference type="ARBA" id="ARBA00004141"/>
    </source>
</evidence>
<dbReference type="OrthoDB" id="9811483at2"/>
<dbReference type="Pfam" id="PF12698">
    <property type="entry name" value="ABC2_membrane_3"/>
    <property type="match status" value="1"/>
</dbReference>
<evidence type="ECO:0000256" key="5">
    <source>
        <dbReference type="SAM" id="Phobius"/>
    </source>
</evidence>
<organism evidence="7 8">
    <name type="scientific">Halobacillus mangrovi</name>
    <dbReference type="NCBI Taxonomy" id="402384"/>
    <lineage>
        <taxon>Bacteria</taxon>
        <taxon>Bacillati</taxon>
        <taxon>Bacillota</taxon>
        <taxon>Bacilli</taxon>
        <taxon>Bacillales</taxon>
        <taxon>Bacillaceae</taxon>
        <taxon>Halobacillus</taxon>
    </lineage>
</organism>
<feature type="transmembrane region" description="Helical" evidence="5">
    <location>
        <begin position="67"/>
        <end position="89"/>
    </location>
</feature>
<dbReference type="PANTHER" id="PTHR43077:SF10">
    <property type="entry name" value="TRANSPORT PERMEASE PROTEIN"/>
    <property type="match status" value="1"/>
</dbReference>
<dbReference type="GO" id="GO:0016020">
    <property type="term" value="C:membrane"/>
    <property type="evidence" value="ECO:0007669"/>
    <property type="project" value="UniProtKB-SubCell"/>
</dbReference>
<dbReference type="EMBL" id="CP020772">
    <property type="protein sequence ID" value="ARI76423.1"/>
    <property type="molecule type" value="Genomic_DNA"/>
</dbReference>
<feature type="domain" description="ABC-2 type transporter transmembrane" evidence="6">
    <location>
        <begin position="22"/>
        <end position="167"/>
    </location>
</feature>
<reference evidence="7 8" key="1">
    <citation type="submission" date="2017-04" db="EMBL/GenBank/DDBJ databases">
        <title>The whole genome sequencing and assembly of Halobacillus mangrovi strain.</title>
        <authorList>
            <person name="Lee S.-J."/>
            <person name="Park M.-K."/>
            <person name="Kim J.-Y."/>
            <person name="Lee Y.-J."/>
            <person name="Yi H."/>
            <person name="Bahn Y.-S."/>
            <person name="Kim J.F."/>
            <person name="Lee D.-W."/>
        </authorList>
    </citation>
    <scope>NUCLEOTIDE SEQUENCE [LARGE SCALE GENOMIC DNA]</scope>
    <source>
        <strain evidence="7 8">KTB 131</strain>
    </source>
</reference>
<name>A0A1W5ZT13_9BACI</name>
<proteinExistence type="predicted"/>
<evidence type="ECO:0000256" key="4">
    <source>
        <dbReference type="ARBA" id="ARBA00023136"/>
    </source>
</evidence>
<dbReference type="NCBIfam" id="TIGR03062">
    <property type="entry name" value="pip_yhgE_Cterm"/>
    <property type="match status" value="1"/>
</dbReference>
<feature type="transmembrane region" description="Helical" evidence="5">
    <location>
        <begin position="35"/>
        <end position="55"/>
    </location>
</feature>
<dbReference type="KEGG" id="hmn:HM131_06050"/>
<dbReference type="InterPro" id="IPR051328">
    <property type="entry name" value="T7SS_ABC-Transporter"/>
</dbReference>
<dbReference type="Proteomes" id="UP000192527">
    <property type="component" value="Chromosome"/>
</dbReference>
<accession>A0A1W5ZT13</accession>
<dbReference type="InterPro" id="IPR017501">
    <property type="entry name" value="Phage_infect_YhgE_C"/>
</dbReference>
<comment type="subcellular location">
    <subcellularLocation>
        <location evidence="1">Membrane</location>
        <topology evidence="1">Multi-pass membrane protein</topology>
    </subcellularLocation>
</comment>
<protein>
    <recommendedName>
        <fullName evidence="6">ABC-2 type transporter transmembrane domain-containing protein</fullName>
    </recommendedName>
</protein>
<dbReference type="GO" id="GO:0140359">
    <property type="term" value="F:ABC-type transporter activity"/>
    <property type="evidence" value="ECO:0007669"/>
    <property type="project" value="InterPro"/>
</dbReference>
<keyword evidence="3 5" id="KW-1133">Transmembrane helix</keyword>
<evidence type="ECO:0000256" key="2">
    <source>
        <dbReference type="ARBA" id="ARBA00022692"/>
    </source>
</evidence>
<dbReference type="AlphaFoldDB" id="A0A1W5ZT13"/>
<keyword evidence="2 5" id="KW-0812">Transmembrane</keyword>
<keyword evidence="8" id="KW-1185">Reference proteome</keyword>
<evidence type="ECO:0000313" key="8">
    <source>
        <dbReference type="Proteomes" id="UP000192527"/>
    </source>
</evidence>
<evidence type="ECO:0000256" key="3">
    <source>
        <dbReference type="ARBA" id="ARBA00022989"/>
    </source>
</evidence>
<gene>
    <name evidence="7" type="ORF">HM131_06050</name>
</gene>
<feature type="transmembrane region" description="Helical" evidence="5">
    <location>
        <begin position="95"/>
        <end position="115"/>
    </location>
</feature>
<sequence>MLSLWVGALLLVSLLSTDPVQMSDYRTHEQYFGKLATFVSIGFLQTLVVTLGNLYVLNIGIAESVPFVLFGLGISFVFMTIVYTLVSVFGDVGKAAAIVMLVLQIAGSGGTYPVALLPEFFQMVHPFLPFSYAIDLMREAVGGIVAARVGTDLKFLAVFAAMILSVGAFLKGPLQKGTNQLMKKSRESGLFL</sequence>
<dbReference type="PANTHER" id="PTHR43077">
    <property type="entry name" value="TRANSPORT PERMEASE YVFS-RELATED"/>
    <property type="match status" value="1"/>
</dbReference>